<comment type="similarity">
    <text evidence="10">Belongs to the protein kinase superfamily.</text>
</comment>
<dbReference type="Gene3D" id="1.10.510.10">
    <property type="entry name" value="Transferase(Phosphotransferase) domain 1"/>
    <property type="match status" value="1"/>
</dbReference>
<dbReference type="PANTHER" id="PTHR47973">
    <property type="entry name" value="CYSTEINE-RICH RECEPTOR-LIKE PROTEIN KINASE 3"/>
    <property type="match status" value="1"/>
</dbReference>
<evidence type="ECO:0000256" key="10">
    <source>
        <dbReference type="RuleBase" id="RU000304"/>
    </source>
</evidence>
<keyword evidence="6 9" id="KW-0067">ATP-binding</keyword>
<dbReference type="PROSITE" id="PS00108">
    <property type="entry name" value="PROTEIN_KINASE_ST"/>
    <property type="match status" value="1"/>
</dbReference>
<evidence type="ECO:0000256" key="8">
    <source>
        <dbReference type="ARBA" id="ARBA00048679"/>
    </source>
</evidence>
<evidence type="ECO:0000256" key="9">
    <source>
        <dbReference type="PROSITE-ProRule" id="PRU10141"/>
    </source>
</evidence>
<evidence type="ECO:0000313" key="13">
    <source>
        <dbReference type="Proteomes" id="UP000653305"/>
    </source>
</evidence>
<evidence type="ECO:0000256" key="3">
    <source>
        <dbReference type="ARBA" id="ARBA00022679"/>
    </source>
</evidence>
<keyword evidence="13" id="KW-1185">Reference proteome</keyword>
<dbReference type="InterPro" id="IPR001245">
    <property type="entry name" value="Ser-Thr/Tyr_kinase_cat_dom"/>
</dbReference>
<dbReference type="Pfam" id="PF07714">
    <property type="entry name" value="PK_Tyr_Ser-Thr"/>
    <property type="match status" value="1"/>
</dbReference>
<protein>
    <recommendedName>
        <fullName evidence="1">non-specific serine/threonine protein kinase</fullName>
        <ecNumber evidence="1">2.7.11.1</ecNumber>
    </recommendedName>
</protein>
<dbReference type="InterPro" id="IPR011009">
    <property type="entry name" value="Kinase-like_dom_sf"/>
</dbReference>
<organism evidence="12 13">
    <name type="scientific">Phtheirospermum japonicum</name>
    <dbReference type="NCBI Taxonomy" id="374723"/>
    <lineage>
        <taxon>Eukaryota</taxon>
        <taxon>Viridiplantae</taxon>
        <taxon>Streptophyta</taxon>
        <taxon>Embryophyta</taxon>
        <taxon>Tracheophyta</taxon>
        <taxon>Spermatophyta</taxon>
        <taxon>Magnoliopsida</taxon>
        <taxon>eudicotyledons</taxon>
        <taxon>Gunneridae</taxon>
        <taxon>Pentapetalae</taxon>
        <taxon>asterids</taxon>
        <taxon>lamiids</taxon>
        <taxon>Lamiales</taxon>
        <taxon>Orobanchaceae</taxon>
        <taxon>Orobanchaceae incertae sedis</taxon>
        <taxon>Phtheirospermum</taxon>
    </lineage>
</organism>
<dbReference type="SUPFAM" id="SSF56112">
    <property type="entry name" value="Protein kinase-like (PK-like)"/>
    <property type="match status" value="1"/>
</dbReference>
<comment type="catalytic activity">
    <reaction evidence="7">
        <text>L-threonyl-[protein] + ATP = O-phospho-L-threonyl-[protein] + ADP + H(+)</text>
        <dbReference type="Rhea" id="RHEA:46608"/>
        <dbReference type="Rhea" id="RHEA-COMP:11060"/>
        <dbReference type="Rhea" id="RHEA-COMP:11605"/>
        <dbReference type="ChEBI" id="CHEBI:15378"/>
        <dbReference type="ChEBI" id="CHEBI:30013"/>
        <dbReference type="ChEBI" id="CHEBI:30616"/>
        <dbReference type="ChEBI" id="CHEBI:61977"/>
        <dbReference type="ChEBI" id="CHEBI:456216"/>
        <dbReference type="EC" id="2.7.11.1"/>
    </reaction>
</comment>
<reference evidence="12" key="1">
    <citation type="submission" date="2020-07" db="EMBL/GenBank/DDBJ databases">
        <title>Ethylene signaling mediates host invasion by parasitic plants.</title>
        <authorList>
            <person name="Yoshida S."/>
        </authorList>
    </citation>
    <scope>NUCLEOTIDE SEQUENCE</scope>
    <source>
        <strain evidence="12">Okayama</strain>
    </source>
</reference>
<keyword evidence="5 12" id="KW-0418">Kinase</keyword>
<evidence type="ECO:0000256" key="7">
    <source>
        <dbReference type="ARBA" id="ARBA00047899"/>
    </source>
</evidence>
<dbReference type="InterPro" id="IPR017441">
    <property type="entry name" value="Protein_kinase_ATP_BS"/>
</dbReference>
<evidence type="ECO:0000313" key="12">
    <source>
        <dbReference type="EMBL" id="GFQ08004.1"/>
    </source>
</evidence>
<dbReference type="InterPro" id="IPR008271">
    <property type="entry name" value="Ser/Thr_kinase_AS"/>
</dbReference>
<dbReference type="PROSITE" id="PS50011">
    <property type="entry name" value="PROTEIN_KINASE_DOM"/>
    <property type="match status" value="1"/>
</dbReference>
<dbReference type="Proteomes" id="UP000653305">
    <property type="component" value="Unassembled WGS sequence"/>
</dbReference>
<dbReference type="OrthoDB" id="4062651at2759"/>
<keyword evidence="12" id="KW-0675">Receptor</keyword>
<evidence type="ECO:0000259" key="11">
    <source>
        <dbReference type="PROSITE" id="PS50011"/>
    </source>
</evidence>
<keyword evidence="4 9" id="KW-0547">Nucleotide-binding</keyword>
<comment type="catalytic activity">
    <reaction evidence="8">
        <text>L-seryl-[protein] + ATP = O-phospho-L-seryl-[protein] + ADP + H(+)</text>
        <dbReference type="Rhea" id="RHEA:17989"/>
        <dbReference type="Rhea" id="RHEA-COMP:9863"/>
        <dbReference type="Rhea" id="RHEA-COMP:11604"/>
        <dbReference type="ChEBI" id="CHEBI:15378"/>
        <dbReference type="ChEBI" id="CHEBI:29999"/>
        <dbReference type="ChEBI" id="CHEBI:30616"/>
        <dbReference type="ChEBI" id="CHEBI:83421"/>
        <dbReference type="ChEBI" id="CHEBI:456216"/>
        <dbReference type="EC" id="2.7.11.1"/>
    </reaction>
</comment>
<dbReference type="EC" id="2.7.11.1" evidence="1"/>
<dbReference type="FunFam" id="3.30.200.20:FF:000225">
    <property type="entry name" value="cold-responsive protein kinase 1"/>
    <property type="match status" value="1"/>
</dbReference>
<feature type="domain" description="Protein kinase" evidence="11">
    <location>
        <begin position="108"/>
        <end position="306"/>
    </location>
</feature>
<feature type="non-terminal residue" evidence="12">
    <location>
        <position position="306"/>
    </location>
</feature>
<evidence type="ECO:0000256" key="5">
    <source>
        <dbReference type="ARBA" id="ARBA00022777"/>
    </source>
</evidence>
<dbReference type="InterPro" id="IPR052059">
    <property type="entry name" value="CR_Ser/Thr_kinase"/>
</dbReference>
<proteinExistence type="inferred from homology"/>
<keyword evidence="2 10" id="KW-0723">Serine/threonine-protein kinase</keyword>
<dbReference type="GO" id="GO:0004674">
    <property type="term" value="F:protein serine/threonine kinase activity"/>
    <property type="evidence" value="ECO:0007669"/>
    <property type="project" value="UniProtKB-KW"/>
</dbReference>
<sequence>MTSDTFSLRSRAHSTITITPRIKTTSPSPLHQIFSNRFLHLRFFSYGDFSGLLTLVLNFVSQLEFMLLALVPRVISTFINPNKTKKGLQLRRQKNFTYSELRVATNNFNRTNKIGRGGFGTVYKGILKNGTEVAVKTLSVGSKQGAHEFLTEIDTISNVKHPNLVELLGCCVHGANQILVYEYLENSSIDRALLGSKRSINLDWKKRSAICIGTARGLAYLHEELMPRIVHRDIKASNILLDVDFQPKIGDFGLAKLFPDDITHISTKVAGTTPNQCLVRAQPGISHLAGPVLLQKSPAIKPVERT</sequence>
<evidence type="ECO:0000256" key="2">
    <source>
        <dbReference type="ARBA" id="ARBA00022527"/>
    </source>
</evidence>
<keyword evidence="3" id="KW-0808">Transferase</keyword>
<gene>
    <name evidence="12" type="ORF">PHJA_002944400</name>
</gene>
<evidence type="ECO:0000256" key="1">
    <source>
        <dbReference type="ARBA" id="ARBA00012513"/>
    </source>
</evidence>
<dbReference type="FunFam" id="1.10.510.10:FF:001023">
    <property type="entry name" value="Os07g0541700 protein"/>
    <property type="match status" value="1"/>
</dbReference>
<feature type="binding site" evidence="9">
    <location>
        <position position="136"/>
    </location>
    <ligand>
        <name>ATP</name>
        <dbReference type="ChEBI" id="CHEBI:30616"/>
    </ligand>
</feature>
<comment type="caution">
    <text evidence="12">The sequence shown here is derived from an EMBL/GenBank/DDBJ whole genome shotgun (WGS) entry which is preliminary data.</text>
</comment>
<dbReference type="GO" id="GO:0005524">
    <property type="term" value="F:ATP binding"/>
    <property type="evidence" value="ECO:0007669"/>
    <property type="project" value="UniProtKB-UniRule"/>
</dbReference>
<dbReference type="SMART" id="SM00220">
    <property type="entry name" value="S_TKc"/>
    <property type="match status" value="1"/>
</dbReference>
<name>A0A830DKH0_9LAMI</name>
<accession>A0A830DKH0</accession>
<dbReference type="PROSITE" id="PS00107">
    <property type="entry name" value="PROTEIN_KINASE_ATP"/>
    <property type="match status" value="1"/>
</dbReference>
<dbReference type="InterPro" id="IPR000719">
    <property type="entry name" value="Prot_kinase_dom"/>
</dbReference>
<dbReference type="AlphaFoldDB" id="A0A830DKH0"/>
<dbReference type="Gene3D" id="3.30.200.20">
    <property type="entry name" value="Phosphorylase Kinase, domain 1"/>
    <property type="match status" value="1"/>
</dbReference>
<evidence type="ECO:0000256" key="4">
    <source>
        <dbReference type="ARBA" id="ARBA00022741"/>
    </source>
</evidence>
<evidence type="ECO:0000256" key="6">
    <source>
        <dbReference type="ARBA" id="ARBA00022840"/>
    </source>
</evidence>
<dbReference type="EMBL" id="BMAC01002583">
    <property type="protein sequence ID" value="GFQ08004.1"/>
    <property type="molecule type" value="Genomic_DNA"/>
</dbReference>